<feature type="region of interest" description="Disordered" evidence="1">
    <location>
        <begin position="186"/>
        <end position="248"/>
    </location>
</feature>
<organism evidence="2 3">
    <name type="scientific">Handroanthus impetiginosus</name>
    <dbReference type="NCBI Taxonomy" id="429701"/>
    <lineage>
        <taxon>Eukaryota</taxon>
        <taxon>Viridiplantae</taxon>
        <taxon>Streptophyta</taxon>
        <taxon>Embryophyta</taxon>
        <taxon>Tracheophyta</taxon>
        <taxon>Spermatophyta</taxon>
        <taxon>Magnoliopsida</taxon>
        <taxon>eudicotyledons</taxon>
        <taxon>Gunneridae</taxon>
        <taxon>Pentapetalae</taxon>
        <taxon>asterids</taxon>
        <taxon>lamiids</taxon>
        <taxon>Lamiales</taxon>
        <taxon>Bignoniaceae</taxon>
        <taxon>Crescentiina</taxon>
        <taxon>Tabebuia alliance</taxon>
        <taxon>Handroanthus</taxon>
    </lineage>
</organism>
<proteinExistence type="predicted"/>
<dbReference type="EMBL" id="NKXS01003000">
    <property type="protein sequence ID" value="PIN11202.1"/>
    <property type="molecule type" value="Genomic_DNA"/>
</dbReference>
<protein>
    <submittedName>
        <fullName evidence="2">Uncharacterized protein</fullName>
    </submittedName>
</protein>
<dbReference type="AlphaFoldDB" id="A0A2G9H0Z1"/>
<gene>
    <name evidence="2" type="ORF">CDL12_16203</name>
</gene>
<dbReference type="Proteomes" id="UP000231279">
    <property type="component" value="Unassembled WGS sequence"/>
</dbReference>
<feature type="compositionally biased region" description="Basic residues" evidence="1">
    <location>
        <begin position="203"/>
        <end position="231"/>
    </location>
</feature>
<feature type="compositionally biased region" description="Basic and acidic residues" evidence="1">
    <location>
        <begin position="73"/>
        <end position="83"/>
    </location>
</feature>
<keyword evidence="3" id="KW-1185">Reference proteome</keyword>
<dbReference type="PANTHER" id="PTHR34952">
    <property type="entry name" value="OS05G0113500 PROTEIN"/>
    <property type="match status" value="1"/>
</dbReference>
<reference evidence="3" key="1">
    <citation type="journal article" date="2018" name="Gigascience">
        <title>Genome assembly of the Pink Ipe (Handroanthus impetiginosus, Bignoniaceae), a highly valued, ecologically keystone Neotropical timber forest tree.</title>
        <authorList>
            <person name="Silva-Junior O.B."/>
            <person name="Grattapaglia D."/>
            <person name="Novaes E."/>
            <person name="Collevatti R.G."/>
        </authorList>
    </citation>
    <scope>NUCLEOTIDE SEQUENCE [LARGE SCALE GENOMIC DNA]</scope>
    <source>
        <strain evidence="3">cv. UFG-1</strain>
    </source>
</reference>
<comment type="caution">
    <text evidence="2">The sequence shown here is derived from an EMBL/GenBank/DDBJ whole genome shotgun (WGS) entry which is preliminary data.</text>
</comment>
<evidence type="ECO:0000313" key="2">
    <source>
        <dbReference type="EMBL" id="PIN11202.1"/>
    </source>
</evidence>
<accession>A0A2G9H0Z1</accession>
<feature type="region of interest" description="Disordered" evidence="1">
    <location>
        <begin position="60"/>
        <end position="84"/>
    </location>
</feature>
<feature type="compositionally biased region" description="Polar residues" evidence="1">
    <location>
        <begin position="19"/>
        <end position="32"/>
    </location>
</feature>
<dbReference type="PANTHER" id="PTHR34952:SF2">
    <property type="entry name" value="OS05G0113500 PROTEIN"/>
    <property type="match status" value="1"/>
</dbReference>
<sequence>MEVCIPSNMPACQDLRNDAGSSMDPSNSTTYSPRDLSMNDLKTCLTELLIDEDQISTRGVNLSPGKNNNGNVVKEDDFKNSDKRKTRSAASGKCFSKCVSCSALCDRKSSIDGLSSEEKGQENDITSEAYEENGCTKSVDQCYSQFISRPIPLQPVSAMKGSRKKLGIAPKKLSVTWAPDVYDPIPTSVSHVPSSKNQGYRNYGKKYGKKKQKGGGKSSRSNKGKDKKQTRKNSGSTTKIKPLHDDDSLEVGSCEHQVEINDFNIVNPDPFCGSSFLKKSVTNLHFPVTEAA</sequence>
<feature type="compositionally biased region" description="Polar residues" evidence="1">
    <location>
        <begin position="60"/>
        <end position="71"/>
    </location>
</feature>
<dbReference type="OrthoDB" id="2016966at2759"/>
<evidence type="ECO:0000313" key="3">
    <source>
        <dbReference type="Proteomes" id="UP000231279"/>
    </source>
</evidence>
<evidence type="ECO:0000256" key="1">
    <source>
        <dbReference type="SAM" id="MobiDB-lite"/>
    </source>
</evidence>
<feature type="region of interest" description="Disordered" evidence="1">
    <location>
        <begin position="15"/>
        <end position="35"/>
    </location>
</feature>
<name>A0A2G9H0Z1_9LAMI</name>
<dbReference type="STRING" id="429701.A0A2G9H0Z1"/>